<proteinExistence type="predicted"/>
<evidence type="ECO:0000313" key="2">
    <source>
        <dbReference type="EMBL" id="PTX62984.1"/>
    </source>
</evidence>
<gene>
    <name evidence="2" type="ORF">C8N46_102385</name>
</gene>
<evidence type="ECO:0000256" key="1">
    <source>
        <dbReference type="SAM" id="Phobius"/>
    </source>
</evidence>
<name>A0A2T6C3V3_9FLAO</name>
<keyword evidence="1" id="KW-0812">Transmembrane</keyword>
<protein>
    <submittedName>
        <fullName evidence="2">Uncharacterized protein</fullName>
    </submittedName>
</protein>
<dbReference type="EMBL" id="QBKT01000002">
    <property type="protein sequence ID" value="PTX62984.1"/>
    <property type="molecule type" value="Genomic_DNA"/>
</dbReference>
<evidence type="ECO:0000313" key="3">
    <source>
        <dbReference type="Proteomes" id="UP000244090"/>
    </source>
</evidence>
<reference evidence="2 3" key="1">
    <citation type="submission" date="2018-04" db="EMBL/GenBank/DDBJ databases">
        <title>Genomic Encyclopedia of Archaeal and Bacterial Type Strains, Phase II (KMG-II): from individual species to whole genera.</title>
        <authorList>
            <person name="Goeker M."/>
        </authorList>
    </citation>
    <scope>NUCLEOTIDE SEQUENCE [LARGE SCALE GENOMIC DNA]</scope>
    <source>
        <strain evidence="2 3">DSM 25731</strain>
    </source>
</reference>
<comment type="caution">
    <text evidence="2">The sequence shown here is derived from an EMBL/GenBank/DDBJ whole genome shotgun (WGS) entry which is preliminary data.</text>
</comment>
<dbReference type="Proteomes" id="UP000244090">
    <property type="component" value="Unassembled WGS sequence"/>
</dbReference>
<keyword evidence="1" id="KW-0472">Membrane</keyword>
<organism evidence="2 3">
    <name type="scientific">Kordia periserrulae</name>
    <dbReference type="NCBI Taxonomy" id="701523"/>
    <lineage>
        <taxon>Bacteria</taxon>
        <taxon>Pseudomonadati</taxon>
        <taxon>Bacteroidota</taxon>
        <taxon>Flavobacteriia</taxon>
        <taxon>Flavobacteriales</taxon>
        <taxon>Flavobacteriaceae</taxon>
        <taxon>Kordia</taxon>
    </lineage>
</organism>
<feature type="transmembrane region" description="Helical" evidence="1">
    <location>
        <begin position="21"/>
        <end position="40"/>
    </location>
</feature>
<keyword evidence="1" id="KW-1133">Transmembrane helix</keyword>
<keyword evidence="3" id="KW-1185">Reference proteome</keyword>
<dbReference type="AlphaFoldDB" id="A0A2T6C3V3"/>
<sequence>MVKFHHTPKKDEIPMKTVTNIKEILIASALLLVLTLPSFIQFSHQLTEEHEFTVCHEQNDHIHENVMHCDVCDFHFTSFYFEFLSYQESIVIPIISQTTIGTTTPLCYYLPRTNTQLRAPPVFS</sequence>
<accession>A0A2T6C3V3</accession>